<dbReference type="Pfam" id="PF04471">
    <property type="entry name" value="Mrr_cat"/>
    <property type="match status" value="1"/>
</dbReference>
<keyword evidence="3" id="KW-0255">Endonuclease</keyword>
<evidence type="ECO:0000259" key="2">
    <source>
        <dbReference type="Pfam" id="PF04471"/>
    </source>
</evidence>
<organism evidence="3 4">
    <name type="scientific">Lucifera butyrica</name>
    <dbReference type="NCBI Taxonomy" id="1351585"/>
    <lineage>
        <taxon>Bacteria</taxon>
        <taxon>Bacillati</taxon>
        <taxon>Bacillota</taxon>
        <taxon>Negativicutes</taxon>
        <taxon>Veillonellales</taxon>
        <taxon>Veillonellaceae</taxon>
        <taxon>Lucifera</taxon>
    </lineage>
</organism>
<reference evidence="3 4" key="1">
    <citation type="submission" date="2018-06" db="EMBL/GenBank/DDBJ databases">
        <authorList>
            <person name="Strepis N."/>
        </authorList>
    </citation>
    <scope>NUCLEOTIDE SEQUENCE [LARGE SCALE GENOMIC DNA]</scope>
    <source>
        <strain evidence="3">LUCI</strain>
    </source>
</reference>
<keyword evidence="1" id="KW-0175">Coiled coil</keyword>
<evidence type="ECO:0000313" key="4">
    <source>
        <dbReference type="Proteomes" id="UP000277811"/>
    </source>
</evidence>
<keyword evidence="3" id="KW-0540">Nuclease</keyword>
<evidence type="ECO:0000313" key="3">
    <source>
        <dbReference type="EMBL" id="VBB05705.1"/>
    </source>
</evidence>
<feature type="domain" description="Restriction endonuclease type IV Mrr" evidence="2">
    <location>
        <begin position="163"/>
        <end position="268"/>
    </location>
</feature>
<protein>
    <submittedName>
        <fullName evidence="3">Restriction endonuclease type iv mrr</fullName>
    </submittedName>
</protein>
<dbReference type="AlphaFoldDB" id="A0A498R3G6"/>
<evidence type="ECO:0000256" key="1">
    <source>
        <dbReference type="SAM" id="Coils"/>
    </source>
</evidence>
<dbReference type="OrthoDB" id="1551470at2"/>
<name>A0A498R3G6_9FIRM</name>
<keyword evidence="4" id="KW-1185">Reference proteome</keyword>
<dbReference type="GO" id="GO:0003677">
    <property type="term" value="F:DNA binding"/>
    <property type="evidence" value="ECO:0007669"/>
    <property type="project" value="InterPro"/>
</dbReference>
<dbReference type="GO" id="GO:0009307">
    <property type="term" value="P:DNA restriction-modification system"/>
    <property type="evidence" value="ECO:0007669"/>
    <property type="project" value="InterPro"/>
</dbReference>
<dbReference type="InterPro" id="IPR011335">
    <property type="entry name" value="Restrct_endonuc-II-like"/>
</dbReference>
<proteinExistence type="predicted"/>
<dbReference type="SUPFAM" id="SSF52980">
    <property type="entry name" value="Restriction endonuclease-like"/>
    <property type="match status" value="1"/>
</dbReference>
<keyword evidence="3" id="KW-0378">Hydrolase</keyword>
<dbReference type="RefSeq" id="WP_122626681.1">
    <property type="nucleotide sequence ID" value="NZ_UPPP01000058.1"/>
</dbReference>
<dbReference type="InterPro" id="IPR007560">
    <property type="entry name" value="Restrct_endonuc_IV_Mrr"/>
</dbReference>
<dbReference type="EMBL" id="UPPP01000058">
    <property type="protein sequence ID" value="VBB05705.1"/>
    <property type="molecule type" value="Genomic_DNA"/>
</dbReference>
<sequence length="301" mass="35513">MFDLFTEEIEVQIKNGISNLYWYKDDLKKAWLRSGVDFKFCDSIFSRKNNGIKLTKRELMDHLYLEIRTFDFNRRLEISRNFVRLLIEHKNFVPQDPKHRIEIAERCALKLKEIINNQQKEKEEKEQLRIKAQMDREKNGQCQLATLRGKFLECYKLEGQKRGYAFEKIFPELMRINEIIVDESFKIVGEQIDGAIKFDGHHYLVELKWTNEKIDQKNIASLYLKVEGKLEARGIFIAMNGYSNEVIQSLPKGKNLKVLLLDGIHITNVISGLYTFKELMEYAISQASLKGEIYCLHDLHR</sequence>
<dbReference type="Proteomes" id="UP000277811">
    <property type="component" value="Unassembled WGS sequence"/>
</dbReference>
<feature type="coiled-coil region" evidence="1">
    <location>
        <begin position="108"/>
        <end position="135"/>
    </location>
</feature>
<accession>A0A498R3G6</accession>
<dbReference type="GO" id="GO:0004519">
    <property type="term" value="F:endonuclease activity"/>
    <property type="evidence" value="ECO:0007669"/>
    <property type="project" value="UniProtKB-KW"/>
</dbReference>
<gene>
    <name evidence="3" type="ORF">LUCI_0916</name>
</gene>